<comment type="caution">
    <text evidence="1">The sequence shown here is derived from an EMBL/GenBank/DDBJ whole genome shotgun (WGS) entry which is preliminary data.</text>
</comment>
<organism evidence="1 2">
    <name type="scientific">Pocillopora meandrina</name>
    <dbReference type="NCBI Taxonomy" id="46732"/>
    <lineage>
        <taxon>Eukaryota</taxon>
        <taxon>Metazoa</taxon>
        <taxon>Cnidaria</taxon>
        <taxon>Anthozoa</taxon>
        <taxon>Hexacorallia</taxon>
        <taxon>Scleractinia</taxon>
        <taxon>Astrocoeniina</taxon>
        <taxon>Pocilloporidae</taxon>
        <taxon>Pocillopora</taxon>
    </lineage>
</organism>
<evidence type="ECO:0000313" key="2">
    <source>
        <dbReference type="Proteomes" id="UP001159428"/>
    </source>
</evidence>
<proteinExistence type="predicted"/>
<reference evidence="1 2" key="1">
    <citation type="submission" date="2022-05" db="EMBL/GenBank/DDBJ databases">
        <authorList>
            <consortium name="Genoscope - CEA"/>
            <person name="William W."/>
        </authorList>
    </citation>
    <scope>NUCLEOTIDE SEQUENCE [LARGE SCALE GENOMIC DNA]</scope>
</reference>
<evidence type="ECO:0000313" key="1">
    <source>
        <dbReference type="EMBL" id="CAH3031451.1"/>
    </source>
</evidence>
<protein>
    <submittedName>
        <fullName evidence="1">Uncharacterized protein</fullName>
    </submittedName>
</protein>
<dbReference type="EMBL" id="CALNXJ010000001">
    <property type="protein sequence ID" value="CAH3031451.1"/>
    <property type="molecule type" value="Genomic_DNA"/>
</dbReference>
<accession>A0AAU9VK85</accession>
<dbReference type="Proteomes" id="UP001159428">
    <property type="component" value="Unassembled WGS sequence"/>
</dbReference>
<gene>
    <name evidence="1" type="ORF">PMEA_00000152</name>
</gene>
<keyword evidence="2" id="KW-1185">Reference proteome</keyword>
<dbReference type="AlphaFoldDB" id="A0AAU9VK85"/>
<sequence>MILQVKEARHWQAVTSKEMKVFLTFLIISNGLVDEQYFLSTWSTEIFHTPNIRNLLSSQK</sequence>
<name>A0AAU9VK85_9CNID</name>